<comment type="caution">
    <text evidence="1">The sequence shown here is derived from an EMBL/GenBank/DDBJ whole genome shotgun (WGS) entry which is preliminary data.</text>
</comment>
<organism evidence="1 2">
    <name type="scientific">Petralouisia muris</name>
    <dbReference type="NCBI Taxonomy" id="3032872"/>
    <lineage>
        <taxon>Bacteria</taxon>
        <taxon>Bacillati</taxon>
        <taxon>Bacillota</taxon>
        <taxon>Clostridia</taxon>
        <taxon>Lachnospirales</taxon>
        <taxon>Lachnospiraceae</taxon>
        <taxon>Petralouisia</taxon>
    </lineage>
</organism>
<sequence length="215" mass="23265">MILKKRISRMFLSGFFCLALLAGCGSEGNNSAEEGKNEKAPSAEADSLQEPLDSGKQETMGSMENIGEFAMEDIEGNSFTQEMFADYDLTMVNVFTTWCTPCVNEIPDLQELSEEVKEQGVNIVGIVLDAANGSGNADPETVEQAKLLAEKTGAAYPFLIPDAGYLGGRLAGINAVPETFFVDKEGNIVGETYSGSRSLEEWREIVEKERGEAVP</sequence>
<evidence type="ECO:0000313" key="1">
    <source>
        <dbReference type="EMBL" id="TGY97943.1"/>
    </source>
</evidence>
<name>A0AC61S0Y0_9FIRM</name>
<dbReference type="EMBL" id="SRYA01000003">
    <property type="protein sequence ID" value="TGY97943.1"/>
    <property type="molecule type" value="Genomic_DNA"/>
</dbReference>
<evidence type="ECO:0000313" key="2">
    <source>
        <dbReference type="Proteomes" id="UP000304953"/>
    </source>
</evidence>
<gene>
    <name evidence="1" type="ORF">E5329_02150</name>
</gene>
<accession>A0AC61S0Y0</accession>
<dbReference type="Proteomes" id="UP000304953">
    <property type="component" value="Unassembled WGS sequence"/>
</dbReference>
<reference evidence="1" key="1">
    <citation type="submission" date="2019-04" db="EMBL/GenBank/DDBJ databases">
        <title>Microbes associate with the intestines of laboratory mice.</title>
        <authorList>
            <person name="Navarre W."/>
            <person name="Wong E."/>
            <person name="Huang K."/>
            <person name="Tropini C."/>
            <person name="Ng K."/>
            <person name="Yu B."/>
        </authorList>
    </citation>
    <scope>NUCLEOTIDE SEQUENCE</scope>
    <source>
        <strain evidence="1">NM01_1-7b</strain>
    </source>
</reference>
<keyword evidence="2" id="KW-1185">Reference proteome</keyword>
<proteinExistence type="predicted"/>
<protein>
    <submittedName>
        <fullName evidence="1">TlpA family protein disulfide reductase</fullName>
    </submittedName>
</protein>